<reference evidence="3" key="1">
    <citation type="submission" date="2022-11" db="UniProtKB">
        <authorList>
            <consortium name="WormBaseParasite"/>
        </authorList>
    </citation>
    <scope>IDENTIFICATION</scope>
</reference>
<feature type="compositionally biased region" description="Low complexity" evidence="1">
    <location>
        <begin position="4173"/>
        <end position="4189"/>
    </location>
</feature>
<feature type="region of interest" description="Disordered" evidence="1">
    <location>
        <begin position="4115"/>
        <end position="4138"/>
    </location>
</feature>
<proteinExistence type="predicted"/>
<dbReference type="PANTHER" id="PTHR47372:SF11">
    <property type="entry name" value="RE19971P"/>
    <property type="match status" value="1"/>
</dbReference>
<sequence>MVDATERASDAMADLGSKVSGFFKRSAAHDDYPKSDYYEGPVETVIIHREVDALPLTEHVQVYHSGRSDEEGPGYLAKASDKMVDATERASDAMAGLGSKVSGFFKRSAAHDDYPKTEYYEGSVEIVTVSRDVDSIPLTEHVQVYHSGRSDEEGAGILERASDKLVDAKEKATGSIAELGSKVSGFFKKSAAHEDYPKSEYYEGPVETVIIHREVDALPLTEHVQVYHSGRSDEAGPGLFDRASDKLEDAKDKASGAMAGLGSKMSGFFKKSTAHDDYPRSEYYEGPVEIVTVHRDVDSMPLTEHVQVYHSGRSDEEGPGYLAKASDKLVDATERASDAMAGLGSKVSGFFKKGAAHDDYPKTEYYDGPVETIEVNRQLDILPLTEHVQVYHSGRSDEEGPGILDRASDKLEDAKEKASGAMAGLGSKVSGFFKKSTAHDDYPKSEFYEGQVETVIVHRDVDSMPLTEHVQVYHSGRSDEEGPGILDKASDKLEDAKEKASGAMIGLGSKVSGFFKKSPAHDDYPKSSFYEGPVETVSIYRDADSMPITEYVEVYHSGRSDEEGPGILGRATDKLEHAKDKASAKIEGIGSKVSSFFKKSDTYEVNPESDLIEKPVSTVIIHHEVVSLPMTENVLVEQNIQSENEGQGTLDRQPGKLEDVKHKPSSGIAGLGSKVSGFFKKSAAHEDYPKSTVYEGEIERVEINRDVEALPITEHVQVYHSGRSDEDGPGILDRASDKLEDAKAKASGAMTGFGSKMSGFFKKGAAHDDYPKSEHYEGPLETVIVHRDINAMPLTEHVQVYHSGRSDEEGPGILNRASDKLDDAKEKASGAMAGLGSKVSGFFKKGAAHDDYPKSTYYEGPVERIEINREVDALPLSEHVQVYHSGRSDEEGPSILDRATDKLEDAKEKASGAMAGLGTKVSGFFKKSPAHDDYPKTTVYEGPIETVIVHREVDALPLTEHVQVYHSGRSDEEGPGYLAKASDKLVYHNGRSDEDGPGILDRASDKLEDAKDKASEAMAGLGTKVSGFFKKSPAHDDYPKTTVYEGPTETVIVHRDINATPLTEHVQVYHSGRSDEEGPGILDRASDTLEDAKDKAAGAMAGLGSKVSGFFKRTEAHDDYPKSAYYEGPVETVTVLRDGDTLPINEHVQVYHSGRSDEEGPGYLAKASDKMVDATERASDAMAGLGSKVSGFFKRSAAHDDYPKSEYYDGPVETVIIHREVDALPLTEHVQVYHSGRSDETGPGILDKAADKLDDAKDRASGAMAGLGSKVSGFFKKSAAHDDYPRSEYFEGPMETVVVYREVDALPLTEHVQVYHSGRSDEDGPGILDRATEKLEDAKDKASGAVTNLGSKMSGFFKKSVAHDDYPKTTVYEGQVETIEIHRDVDSTPLTEQVQVYHSGRSDEEGPSLIERASDKLEDARDKASGAVAGFSSKMSGFFKKSAAHDDYPKSEYYVGPTETVLVQREAESTPLTDHVQVYHSGRSDEDGPGLLDRASDRLEDAKDKASGAVAGLSSKVSGFFKKSTAHEDYPRSEFYEGPTEIVLVQREVESTPLTDHVQVYHNGRSDEEGPGYLAKASDKLVDATERASDAMADLGSKVSGFFKRSAAHDDYPKSEYYDGPVEKIEINRQLDILPLTEHVQVYHSGRSDEEGPGILDRASDKLEDAKDKASGAVAGLGAKVSGFFKKSAAHDDYPKSEYYEGPLDNVEVHREVDALPLTEHVQVYHSGRSDEGPGILDRASDKLEDAKDKASDAMAGFGTKVSGFFKKSAAHDDYPKSTVYEGPIENALVQRDIDSMPLTEHVAVYHSGRSDENGSGIINRASDKLEDAKEKASGAMAGLGSKVSGFFKKGAAHDDYPRSEHYEGPVETVSVHRDVDSMPIMEHVQVYHSGRSDEVEQESHDRTSDKLADAKDRASDAMAGLGSKVSGFFKKSAKYDVNPESVSAERPVETVIIKHEVVSLPMTENVLIEKIVLTDEEKPVIFEQDSEKTEKAKEKASTAMAGLGSKVSGFFKKSHAHDDYPKSTVYDGQVETVVISRDIDAAPLTEHVKVYHSGRSDEEGPGILDRASDKLEDAKEKASGAMAGFGSKVSEFFKKSPAHDDYPKSEYYEGPVETFLINREVDALPLTEHVQVYHSGRSDEEGPGILDRASEKLDDAKDKASGAMAGLGSKMSGFFKKSSAHDDYPKSEYYEGPVETVGVHRDFETMPLTEHVQVYHSGRSDEEGPGYLAKASDKLVDATERASDAMADLGSKVSGYFKKSAAHDDYPKSVYYEGPVETVVVHREVDTLPLTEHVQVYHSGRSDEEGPGILERTSEKLEDAKEKASGAMAGLGSKVSEFFKKSPAHDDYPTSEYYEGPVEALTVRRDAESTLLIEHAQIYHSGRSDEEGPGIFDRASEKLDDAKDKASGAMAGLGSKMSVFFKKSAAHDDYPKSEYYEGQVETIEVHREVDALPITEHVQVYHSGRSDEEGPGIFEKASDRLEDAKEKASGAMAGLGSKMSGFFKKSTAHEDYPKSEYYEGPVETVGVHRDFETMPLTDHVQVYHSGRSDEQGPGILDRASDKLEDAKDKASDAVAGLGSKVSGFFKKSSAHDDYPKSTLYEGTTETVIVYRDVDALPITEHVQVYHSGRSDEEGPGIMNRATEKLEDAKGKASDAVAGLGSKVSGFFKKSHAHDDYPKSEYYEGPLESVTVQRDVDALPLTEHVQVYHSGRSDEGPGILDRASDKFDDAKEKASDAMAGLGSKVSGLFKKSAAHEDYPKSVYYEGPVERIEINREVDALPLIEHVQVYHSGRSDEEGPGILDRATDKLEDAKEKASGAMAGLGTKVSGFFKKSPAHDDYPKTTVYEGPIETVIVHREVDALPITEHVQVYHSGRSDEEGPGYLAKASDKLVDATERASDAMADLTAKSAAHDDYPKSVYYDGPMETVVVHRDVEGLPITEHAQVYHSGRSDEGPGILDKASDKLEDAKEKASGAMAGLGSKVSGLFKKSHAHDDYPKSTVYEGELGRVEINRDLDALPLTEHVQVYHSGRSDEEGPGVLDRASDKLEDAKEKASDAMAGLGSKVSGFFKKSHAHEDYPKSTAYEGPIETVTVYRDVDGMPLTEHVQVYHSGRSDEEGPGILDKATDKLEDAKEKASGAMAGLGSKVSGFFKKSHAHEDYPKSEYYEGPVETVVVHREAEGLPLTEHAQVYHSGRSDEGHGILDRASDKLEDAKDKASGAVAGLGAKVSGLFKKSHAHDDYPKTEYYEGPLESVTVQRDVDALPLTEHVQVYHSGRSDEEGPGILDRASDKLEDAKDKASGAVAGLGAKVSGLFKKVGTHHDSAAKKTAKRSGSLSSYPESERYEGDLEALPKIGDMKSVPIHENVAVYHSGQSYMEAHQDRPSVVDAIAHRVEEVSGAGAGVVHSYFKKSKRSQSPQVYPVTERYEGAVETVERSHDMGTVPIESHVGVYHHGQSYVEERGTRPSLADSISQRIEVVSGATSGAVQNYLKKRKRSQSPYTYPKTELYEGPVENVKHVQDLDRIPIADYVTVYHSGKSDESKVDVARKVDETGESITDVVQGMGAKLGAILKKSPSHQEYPKSDKYDGPYETVTQRHDVSPLPIGEYVNVYHSGQSSEYPREQEQHSDQPVESVLGAFKGFTSKMTSALSRPHAHQDYPTSDRYDGTLETVLKKEDMEETPIRDHAAVYHSGMSDESPKKVASSSVKAKTEEVGGAVLGVFKGLTSKVSGSKVSGSNVAVGDYPVSDKYEGVLESTTKAKELDDAAIADHVTVYHSGQSEVVPTPRKSRAGSTLDRSVDEASEVVAGAMHGISSKISTLLKTSPTHKDYPKTDKFDGQLEPLQPASELDENPIHTHVNVYHSGQSYDAKVRTPSPKRPLRLRKSHSPKASHASTKGAEATESIASAFEGIKSKVTGAFTVHASDYPRGEAYQGPVEELVPKSELLETPVREHAAVYHSGQSEAAPTHLSEKRSDSIGDALKGLKSKVAHALASSPSEAAPEQAIASPKIAKKESPSTRESLEGKFEGAMESIQGKLKGWTKYEPGKRREKMMTGSVEVVSGEKSPEFVRKMSAGPEAPPRRSKKKSSSPPEAPGTLPPTEYEERLLYQVSNLNEQVEPAPMPTPPPKKKKKNPMTDSQIPMIDDARHATGRPISAPTIVTTTLTPGVYEMRSTSSLASSRPSPSHSGTARGARERIRNYCTLL</sequence>
<dbReference type="WBParaSite" id="PSAMB.scaffold2802size25115.g19245.t2">
    <property type="protein sequence ID" value="PSAMB.scaffold2802size25115.g19245.t2"/>
    <property type="gene ID" value="PSAMB.scaffold2802size25115.g19245"/>
</dbReference>
<evidence type="ECO:0000313" key="3">
    <source>
        <dbReference type="WBParaSite" id="PSAMB.scaffold2802size25115.g19245.t2"/>
    </source>
</evidence>
<protein>
    <submittedName>
        <fullName evidence="3">Uncharacterized protein</fullName>
    </submittedName>
</protein>
<keyword evidence="2" id="KW-1185">Reference proteome</keyword>
<evidence type="ECO:0000256" key="1">
    <source>
        <dbReference type="SAM" id="MobiDB-lite"/>
    </source>
</evidence>
<feature type="compositionally biased region" description="Basic and acidic residues" evidence="1">
    <location>
        <begin position="653"/>
        <end position="662"/>
    </location>
</feature>
<feature type="compositionally biased region" description="Basic residues" evidence="1">
    <location>
        <begin position="3877"/>
        <end position="3888"/>
    </location>
</feature>
<feature type="compositionally biased region" description="Basic and acidic residues" evidence="1">
    <location>
        <begin position="4010"/>
        <end position="4027"/>
    </location>
</feature>
<feature type="region of interest" description="Disordered" evidence="1">
    <location>
        <begin position="4173"/>
        <end position="4193"/>
    </location>
</feature>
<feature type="region of interest" description="Disordered" evidence="1">
    <location>
        <begin position="3860"/>
        <end position="3899"/>
    </location>
</feature>
<feature type="region of interest" description="Disordered" evidence="1">
    <location>
        <begin position="1890"/>
        <end position="1910"/>
    </location>
</feature>
<evidence type="ECO:0000313" key="2">
    <source>
        <dbReference type="Proteomes" id="UP000887566"/>
    </source>
</evidence>
<feature type="region of interest" description="Disordered" evidence="1">
    <location>
        <begin position="642"/>
        <end position="666"/>
    </location>
</feature>
<accession>A0A914W0X9</accession>
<feature type="region of interest" description="Disordered" evidence="1">
    <location>
        <begin position="3992"/>
        <end position="4027"/>
    </location>
</feature>
<feature type="region of interest" description="Disordered" evidence="1">
    <location>
        <begin position="4039"/>
        <end position="4100"/>
    </location>
</feature>
<feature type="compositionally biased region" description="Basic and acidic residues" evidence="1">
    <location>
        <begin position="1891"/>
        <end position="1910"/>
    </location>
</feature>
<feature type="compositionally biased region" description="Low complexity" evidence="1">
    <location>
        <begin position="3992"/>
        <end position="4007"/>
    </location>
</feature>
<feature type="region of interest" description="Disordered" evidence="1">
    <location>
        <begin position="3320"/>
        <end position="3343"/>
    </location>
</feature>
<organism evidence="2 3">
    <name type="scientific">Plectus sambesii</name>
    <dbReference type="NCBI Taxonomy" id="2011161"/>
    <lineage>
        <taxon>Eukaryota</taxon>
        <taxon>Metazoa</taxon>
        <taxon>Ecdysozoa</taxon>
        <taxon>Nematoda</taxon>
        <taxon>Chromadorea</taxon>
        <taxon>Plectida</taxon>
        <taxon>Plectina</taxon>
        <taxon>Plectoidea</taxon>
        <taxon>Plectidae</taxon>
        <taxon>Plectus</taxon>
    </lineage>
</organism>
<dbReference type="Proteomes" id="UP000887566">
    <property type="component" value="Unplaced"/>
</dbReference>
<dbReference type="PANTHER" id="PTHR47372">
    <property type="entry name" value="DAUER UP-REGULATED-RELATED"/>
    <property type="match status" value="1"/>
</dbReference>
<name>A0A914W0X9_9BILA</name>